<keyword evidence="10" id="KW-1185">Reference proteome</keyword>
<keyword evidence="4 5" id="KW-0464">Manganese</keyword>
<dbReference type="GO" id="GO:0030145">
    <property type="term" value="F:manganese ion binding"/>
    <property type="evidence" value="ECO:0007669"/>
    <property type="project" value="UniProtKB-UniRule"/>
</dbReference>
<dbReference type="GO" id="GO:0008783">
    <property type="term" value="F:agmatinase activity"/>
    <property type="evidence" value="ECO:0007669"/>
    <property type="project" value="TreeGrafter"/>
</dbReference>
<comment type="cofactor">
    <cofactor evidence="5 7">
        <name>Mn(2+)</name>
        <dbReference type="ChEBI" id="CHEBI:29035"/>
    </cofactor>
    <text evidence="5 7">Binds 2 manganese ions per subunit.</text>
</comment>
<dbReference type="Gene3D" id="3.40.800.10">
    <property type="entry name" value="Ureohydrolase domain"/>
    <property type="match status" value="1"/>
</dbReference>
<feature type="binding site" evidence="5">
    <location>
        <position position="157"/>
    </location>
    <ligand>
        <name>Mn(2+)</name>
        <dbReference type="ChEBI" id="CHEBI:29035"/>
        <label>2</label>
    </ligand>
</feature>
<dbReference type="OrthoDB" id="9788689at2"/>
<dbReference type="AlphaFoldDB" id="A0A1I2JNC9"/>
<feature type="binding site" evidence="5">
    <location>
        <position position="247"/>
    </location>
    <ligand>
        <name>Mn(2+)</name>
        <dbReference type="ChEBI" id="CHEBI:29035"/>
        <label>2</label>
    </ligand>
</feature>
<dbReference type="Proteomes" id="UP000199513">
    <property type="component" value="Unassembled WGS sequence"/>
</dbReference>
<gene>
    <name evidence="5" type="primary">hutG</name>
    <name evidence="9" type="ORF">SAMN04488541_105314</name>
</gene>
<dbReference type="PANTHER" id="PTHR11358:SF35">
    <property type="entry name" value="FORMIMIDOYLGLUTAMASE"/>
    <property type="match status" value="1"/>
</dbReference>
<feature type="binding site" evidence="5">
    <location>
        <position position="249"/>
    </location>
    <ligand>
        <name>Mn(2+)</name>
        <dbReference type="ChEBI" id="CHEBI:29035"/>
        <label>2</label>
    </ligand>
</feature>
<dbReference type="SUPFAM" id="SSF52768">
    <property type="entry name" value="Arginase/deacetylase"/>
    <property type="match status" value="1"/>
</dbReference>
<evidence type="ECO:0000256" key="3">
    <source>
        <dbReference type="ARBA" id="ARBA00022808"/>
    </source>
</evidence>
<feature type="binding site" evidence="5 7">
    <location>
        <position position="132"/>
    </location>
    <ligand>
        <name>Mn(2+)</name>
        <dbReference type="ChEBI" id="CHEBI:29035"/>
        <label>1</label>
    </ligand>
</feature>
<proteinExistence type="inferred from homology"/>
<feature type="binding site" evidence="5">
    <location>
        <position position="159"/>
    </location>
    <ligand>
        <name>Mn(2+)</name>
        <dbReference type="ChEBI" id="CHEBI:29035"/>
        <label>2</label>
    </ligand>
</feature>
<dbReference type="HAMAP" id="MF_00737">
    <property type="entry name" value="Formimidoylglutam"/>
    <property type="match status" value="1"/>
</dbReference>
<feature type="binding site" evidence="7">
    <location>
        <position position="159"/>
    </location>
    <ligand>
        <name>Mn(2+)</name>
        <dbReference type="ChEBI" id="CHEBI:29035"/>
        <label>1</label>
    </ligand>
</feature>
<feature type="binding site" evidence="5 7">
    <location>
        <position position="157"/>
    </location>
    <ligand>
        <name>Mn(2+)</name>
        <dbReference type="ChEBI" id="CHEBI:29035"/>
        <label>1</label>
    </ligand>
</feature>
<dbReference type="InterPro" id="IPR023696">
    <property type="entry name" value="Ureohydrolase_dom_sf"/>
</dbReference>
<dbReference type="STRING" id="1003.SAMN04488541_105314"/>
<reference evidence="10" key="1">
    <citation type="submission" date="2016-10" db="EMBL/GenBank/DDBJ databases">
        <authorList>
            <person name="Varghese N."/>
            <person name="Submissions S."/>
        </authorList>
    </citation>
    <scope>NUCLEOTIDE SEQUENCE [LARGE SCALE GENOMIC DNA]</scope>
    <source>
        <strain>GEY</strain>
        <strain evidence="10">DSM 9560</strain>
    </source>
</reference>
<protein>
    <recommendedName>
        <fullName evidence="5 6">Formimidoylglutamase</fullName>
        <ecNumber evidence="5 6">3.5.3.8</ecNumber>
    </recommendedName>
    <alternativeName>
        <fullName evidence="5">Formiminoglutamase</fullName>
    </alternativeName>
    <alternativeName>
        <fullName evidence="5">Formiminoglutamate hydrolase</fullName>
    </alternativeName>
</protein>
<keyword evidence="2 5" id="KW-0378">Hydrolase</keyword>
<dbReference type="InterPro" id="IPR006035">
    <property type="entry name" value="Ureohydrolase"/>
</dbReference>
<comment type="similarity">
    <text evidence="5 8">Belongs to the arginase family.</text>
</comment>
<evidence type="ECO:0000256" key="5">
    <source>
        <dbReference type="HAMAP-Rule" id="MF_00737"/>
    </source>
</evidence>
<dbReference type="GO" id="GO:0050415">
    <property type="term" value="F:formimidoylglutamase activity"/>
    <property type="evidence" value="ECO:0007669"/>
    <property type="project" value="UniProtKB-UniRule"/>
</dbReference>
<dbReference type="RefSeq" id="WP_091549247.1">
    <property type="nucleotide sequence ID" value="NZ_FONY01000053.1"/>
</dbReference>
<feature type="binding site" evidence="5 7">
    <location>
        <position position="161"/>
    </location>
    <ligand>
        <name>Mn(2+)</name>
        <dbReference type="ChEBI" id="CHEBI:29035"/>
        <label>1</label>
    </ligand>
</feature>
<name>A0A1I2JNC9_9BACT</name>
<evidence type="ECO:0000256" key="6">
    <source>
        <dbReference type="NCBIfam" id="TIGR01227"/>
    </source>
</evidence>
<evidence type="ECO:0000256" key="4">
    <source>
        <dbReference type="ARBA" id="ARBA00023211"/>
    </source>
</evidence>
<evidence type="ECO:0000256" key="8">
    <source>
        <dbReference type="PROSITE-ProRule" id="PRU00742"/>
    </source>
</evidence>
<accession>A0A1I2JNC9</accession>
<dbReference type="GO" id="GO:0019557">
    <property type="term" value="P:L-histidine catabolic process to glutamate and formate"/>
    <property type="evidence" value="ECO:0007669"/>
    <property type="project" value="UniProtKB-UniPathway"/>
</dbReference>
<dbReference type="GO" id="GO:0033389">
    <property type="term" value="P:putrescine biosynthetic process from arginine, via agmatine"/>
    <property type="evidence" value="ECO:0007669"/>
    <property type="project" value="TreeGrafter"/>
</dbReference>
<dbReference type="InterPro" id="IPR005923">
    <property type="entry name" value="HutG"/>
</dbReference>
<evidence type="ECO:0000256" key="1">
    <source>
        <dbReference type="ARBA" id="ARBA00022723"/>
    </source>
</evidence>
<feature type="binding site" evidence="5 7">
    <location>
        <position position="247"/>
    </location>
    <ligand>
        <name>Mn(2+)</name>
        <dbReference type="ChEBI" id="CHEBI:29035"/>
        <label>1</label>
    </ligand>
</feature>
<evidence type="ECO:0000256" key="7">
    <source>
        <dbReference type="PIRSR" id="PIRSR036979-1"/>
    </source>
</evidence>
<comment type="function">
    <text evidence="5">Catalyzes the conversion of N-formimidoyl-L-glutamate to L-glutamate and formamide.</text>
</comment>
<keyword evidence="3 5" id="KW-0369">Histidine metabolism</keyword>
<dbReference type="PROSITE" id="PS51409">
    <property type="entry name" value="ARGINASE_2"/>
    <property type="match status" value="1"/>
</dbReference>
<dbReference type="EMBL" id="FONY01000053">
    <property type="protein sequence ID" value="SFF54647.1"/>
    <property type="molecule type" value="Genomic_DNA"/>
</dbReference>
<sequence>MYQSPNQSYWQGRIDGTETTVLRWHQIINLLPMRGNLSPPKQHNAVAILGFCSDEGVRRNKGRVGAFHAPAVLRKVISNFPAQSQKANLTIYDAGDCVCIEQNLEQAQETLAEKVALLLQANYYPMLLGGGHEITFGHFQGVKKAFPQAKIGMINFDAHFDIRPVEAPTGASSGTGFWQIAQEEKDFNYLVLGIQENSNTQYLFDLAGKYGVEYVLGSSFNYDERPKVLQKIQNFINKVDIFYLTICLDVFAAPFAPGVSALAYNGIFPDKVFQDFFHYILASPKLKSMDIAELNPTLDIDNRTARLAASFIFEYVKSR</sequence>
<dbReference type="NCBIfam" id="TIGR01227">
    <property type="entry name" value="hutG"/>
    <property type="match status" value="1"/>
</dbReference>
<feature type="binding site" evidence="7">
    <location>
        <position position="249"/>
    </location>
    <ligand>
        <name>Mn(2+)</name>
        <dbReference type="ChEBI" id="CHEBI:29035"/>
        <label>1</label>
    </ligand>
</feature>
<keyword evidence="1 5" id="KW-0479">Metal-binding</keyword>
<dbReference type="EC" id="3.5.3.8" evidence="5 6"/>
<dbReference type="PANTHER" id="PTHR11358">
    <property type="entry name" value="ARGINASE/AGMATINASE"/>
    <property type="match status" value="1"/>
</dbReference>
<comment type="pathway">
    <text evidence="5">Amino-acid degradation; L-histidine degradation into L-glutamate; L-glutamate from N-formimidoyl-L-glutamate (hydrolase route): step 1/1.</text>
</comment>
<dbReference type="GO" id="GO:0019556">
    <property type="term" value="P:L-histidine catabolic process to glutamate and formamide"/>
    <property type="evidence" value="ECO:0007669"/>
    <property type="project" value="UniProtKB-UniRule"/>
</dbReference>
<dbReference type="UniPathway" id="UPA00379">
    <property type="reaction ID" value="UER00552"/>
</dbReference>
<dbReference type="CDD" id="cd09988">
    <property type="entry name" value="Formimidoylglutamase"/>
    <property type="match status" value="1"/>
</dbReference>
<evidence type="ECO:0000313" key="10">
    <source>
        <dbReference type="Proteomes" id="UP000199513"/>
    </source>
</evidence>
<organism evidence="9 10">
    <name type="scientific">Thermoflexibacter ruber</name>
    <dbReference type="NCBI Taxonomy" id="1003"/>
    <lineage>
        <taxon>Bacteria</taxon>
        <taxon>Pseudomonadati</taxon>
        <taxon>Bacteroidota</taxon>
        <taxon>Cytophagia</taxon>
        <taxon>Cytophagales</taxon>
        <taxon>Thermoflexibacteraceae</taxon>
        <taxon>Thermoflexibacter</taxon>
    </lineage>
</organism>
<evidence type="ECO:0000256" key="2">
    <source>
        <dbReference type="ARBA" id="ARBA00022801"/>
    </source>
</evidence>
<evidence type="ECO:0000313" key="9">
    <source>
        <dbReference type="EMBL" id="SFF54647.1"/>
    </source>
</evidence>
<dbReference type="PIRSF" id="PIRSF036979">
    <property type="entry name" value="Arginase"/>
    <property type="match status" value="1"/>
</dbReference>
<dbReference type="Pfam" id="PF00491">
    <property type="entry name" value="Arginase"/>
    <property type="match status" value="1"/>
</dbReference>
<comment type="catalytic activity">
    <reaction evidence="5">
        <text>N-formimidoyl-L-glutamate + H2O = formamide + L-glutamate</text>
        <dbReference type="Rhea" id="RHEA:22492"/>
        <dbReference type="ChEBI" id="CHEBI:15377"/>
        <dbReference type="ChEBI" id="CHEBI:16397"/>
        <dbReference type="ChEBI" id="CHEBI:29985"/>
        <dbReference type="ChEBI" id="CHEBI:58928"/>
        <dbReference type="EC" id="3.5.3.8"/>
    </reaction>
</comment>